<dbReference type="InterPro" id="IPR040557">
    <property type="entry name" value="VIP1_N"/>
</dbReference>
<name>A0A8H8SUN8_9AGAM</name>
<evidence type="ECO:0000313" key="17">
    <source>
        <dbReference type="Proteomes" id="UP000650533"/>
    </source>
</evidence>
<feature type="domain" description="D-isomer specific 2-hydroxyacid dehydrogenase catalytic" evidence="12">
    <location>
        <begin position="12"/>
        <end position="96"/>
    </location>
</feature>
<keyword evidence="4 11" id="KW-0808">Transferase</keyword>
<dbReference type="Pfam" id="PF00328">
    <property type="entry name" value="His_Phos_2"/>
    <property type="match status" value="1"/>
</dbReference>
<dbReference type="KEGG" id="rsx:RhiXN_00527"/>
<dbReference type="PANTHER" id="PTHR12750">
    <property type="entry name" value="DIPHOSPHOINOSITOL PENTAKISPHOSPHATE KINASE"/>
    <property type="match status" value="1"/>
</dbReference>
<keyword evidence="3" id="KW-0597">Phosphoprotein</keyword>
<dbReference type="GO" id="GO:0051287">
    <property type="term" value="F:NAD binding"/>
    <property type="evidence" value="ECO:0007669"/>
    <property type="project" value="InterPro"/>
</dbReference>
<comment type="similarity">
    <text evidence="1 11">Belongs to the histidine acid phosphatase family. VIP1 subfamily.</text>
</comment>
<dbReference type="Gene3D" id="3.30.470.20">
    <property type="entry name" value="ATP-grasp fold, B domain"/>
    <property type="match status" value="1"/>
</dbReference>
<evidence type="ECO:0000259" key="14">
    <source>
        <dbReference type="Pfam" id="PF08443"/>
    </source>
</evidence>
<comment type="catalytic activity">
    <reaction evidence="9">
        <text>5-diphospho-1D-myo-inositol 1,2,3,4,6-pentakisphosphate + ATP + H(+) = 1,5-bis(diphospho)-1D-myo-inositol 2,3,4,6-tetrakisphosphate + ADP</text>
        <dbReference type="Rhea" id="RHEA:10276"/>
        <dbReference type="ChEBI" id="CHEBI:15378"/>
        <dbReference type="ChEBI" id="CHEBI:30616"/>
        <dbReference type="ChEBI" id="CHEBI:58628"/>
        <dbReference type="ChEBI" id="CHEBI:77983"/>
        <dbReference type="ChEBI" id="CHEBI:456216"/>
        <dbReference type="EC" id="2.7.4.24"/>
    </reaction>
    <physiologicalReaction direction="left-to-right" evidence="9">
        <dbReference type="Rhea" id="RHEA:10277"/>
    </physiologicalReaction>
</comment>
<dbReference type="Proteomes" id="UP000650533">
    <property type="component" value="Chromosome 4"/>
</dbReference>
<dbReference type="GO" id="GO:0032958">
    <property type="term" value="P:inositol phosphate biosynthetic process"/>
    <property type="evidence" value="ECO:0007669"/>
    <property type="project" value="TreeGrafter"/>
</dbReference>
<dbReference type="SUPFAM" id="SSF56059">
    <property type="entry name" value="Glutathione synthetase ATP-binding domain-like"/>
    <property type="match status" value="1"/>
</dbReference>
<accession>A0A8H8SUN8</accession>
<keyword evidence="7 11" id="KW-0067">ATP-binding</keyword>
<dbReference type="Gene3D" id="3.40.50.1240">
    <property type="entry name" value="Phosphoglycerate mutase-like"/>
    <property type="match status" value="1"/>
</dbReference>
<comment type="function">
    <text evidence="11">Bifunctional inositol kinase that acts in concert with the IP6K kinases to synthesize the diphosphate group-containing inositol pyrophosphates diphosphoinositol pentakisphosphate, PP-InsP5, and bis-diphosphoinositol tetrakisphosphate, (PP)2-InsP4. PP-InsP5 and (PP)2-InsP4, also respectively called InsP7 and InsP8, may regulate a variety of cellular processes, including apoptosis, vesicle trafficking, cytoskeletal dynamics, and exocytosis. Phosphorylates inositol hexakisphosphate (InsP6).</text>
</comment>
<keyword evidence="6 11" id="KW-0418">Kinase</keyword>
<gene>
    <name evidence="16" type="ORF">RhiXN_00527</name>
</gene>
<dbReference type="Pfam" id="PF00389">
    <property type="entry name" value="2-Hacid_dh"/>
    <property type="match status" value="1"/>
</dbReference>
<evidence type="ECO:0000256" key="1">
    <source>
        <dbReference type="ARBA" id="ARBA00005609"/>
    </source>
</evidence>
<dbReference type="InterPro" id="IPR000560">
    <property type="entry name" value="His_Pase_clade-2"/>
</dbReference>
<feature type="domain" description="VIP1 N-terminal" evidence="15">
    <location>
        <begin position="401"/>
        <end position="451"/>
    </location>
</feature>
<evidence type="ECO:0000259" key="12">
    <source>
        <dbReference type="Pfam" id="PF00389"/>
    </source>
</evidence>
<dbReference type="PROSITE" id="PS00670">
    <property type="entry name" value="D_2_HYDROXYACID_DH_2"/>
    <property type="match status" value="1"/>
</dbReference>
<sequence>MKSMKVAMYSTRQYDRRSFEGESEHITAAGIEITYLEPHLNVVTAKLAEGHQAVCLFVNDDASEETLRVLHSQGIKYIAMRCAGYNNVDLKVAEELVAEFTVGMLLTIVRKYHKSYNRVREGNFLLDGLMGFNLEGKTIGIIGTGKIGKCLCTGRILAHGFRAKVIGYDPYPSPTAAENGIQYVSLDELFKASDIISLHCPLTPDTEYIVNEEALKTTKPGLVIVNTSRGALINTADLIHGLKSGHIGAVGMDVYERESKYFFRDSSNKIIQDDQLSRLVSFHNVFISGHQAFLTKEALSAIARSTVENLRSRAPSSLGIRSHSPSPTPSDGAQLSTVVVVGVCAMDVKARSKPMREIITRLVERGRGCIEVKLFGEQVILGEGLSRDHSLQFRLKGTYLVDSIDVKNWPRCDILISFFSTDFPLFKAVEYVKLRNPVCINDLHAQALLWDRRVVVRILDHFSIPTPRRLIASRDGGAKLDADLLALVESHTGLRLNLEEPMADVRMREDGEAIIVNGQVMEKPFVEKPVNGEDHNVYIYFKGGQGRRLFRKVGNKSSELDPTLSTPRMEGSYVYEEFIDVDNAEDIKVYTVGPTYTHAETRKSPVVDGVVRRNTEGKEIRFITHLSDEEKSWASKICEAFGQRVCGFDVLRCDGGARSMVIDVNGWSFVKGNETYYDKAAEILADVCFKYSIKPGRAPGANDIMDDGPQWTLKANVTVFRHADRTPKQKLKFNFPVSEPWTKPFVDLLNGEKEEIILRESEQLKKIAEAIQQARDLGASGEDLNKLTQLNNALFSKIDLPGTKAQLKPGFTKGKAVGPRKLEKLQLVFKWGGEFTHAARYQSRDLGESMKKDITIMNKDVLNNVKIFTSSERRVTASAEIFAAALLDSSSATNATNSTLSTTTTATTTTINPSSAFTTTLTPTKSSHASDSGSIMSVKVPTYQLIIRKDLLDDSNAAKDLTDDVKKRLKFLLRPGESERRPELTWPKGLKKEPVEVVREVIELLTKFREVMRKNFETMDVERIQQRWCCGDEPWLFRERWEKLFEDFCNVKQEKFDPSRVSELYDTLKYCALHHRTFLFAIFDENGGSELGAPQNRTLHELYGRAKALFDLVAPQEYGIEPAEKEEIGVLTSLPLLRNVVHDLEEARNSGECSLTLYFTKESHIHTLVNLVLLSGLPIANPRIPELDYASHITFELYERVGGRDGRLDKEYSIRLALSEGAHSSNVLDSALDARHSLNVKQKKKLTQHLPYDMVIEKLSKHFHRVPNDEDMLSDPNPEAIVVHWLEYLKSKLSLWETHCGLMDFTIQNRVETILLNLNVLSIVQLSVLKMMLQ</sequence>
<evidence type="ECO:0000256" key="4">
    <source>
        <dbReference type="ARBA" id="ARBA00022679"/>
    </source>
</evidence>
<dbReference type="SUPFAM" id="SSF53254">
    <property type="entry name" value="Phosphoglycerate mutase-like"/>
    <property type="match status" value="1"/>
</dbReference>
<dbReference type="InterPro" id="IPR029033">
    <property type="entry name" value="His_PPase_superfam"/>
</dbReference>
<evidence type="ECO:0000313" key="16">
    <source>
        <dbReference type="EMBL" id="QRW19121.1"/>
    </source>
</evidence>
<evidence type="ECO:0000259" key="15">
    <source>
        <dbReference type="Pfam" id="PF18086"/>
    </source>
</evidence>
<keyword evidence="5 11" id="KW-0547">Nucleotide-binding</keyword>
<dbReference type="GO" id="GO:0005856">
    <property type="term" value="C:cytoskeleton"/>
    <property type="evidence" value="ECO:0007669"/>
    <property type="project" value="UniProtKB-SubCell"/>
</dbReference>
<comment type="catalytic activity">
    <reaction evidence="10">
        <text>1D-myo-inositol hexakisphosphate + ATP = 1-diphospho-1D-myo-inositol 2,3,4,5,6-pentakisphosphate + ADP</text>
        <dbReference type="Rhea" id="RHEA:37459"/>
        <dbReference type="ChEBI" id="CHEBI:30616"/>
        <dbReference type="ChEBI" id="CHEBI:58130"/>
        <dbReference type="ChEBI" id="CHEBI:74946"/>
        <dbReference type="ChEBI" id="CHEBI:456216"/>
        <dbReference type="EC" id="2.7.4.24"/>
    </reaction>
    <physiologicalReaction direction="left-to-right" evidence="10">
        <dbReference type="Rhea" id="RHEA:37460"/>
    </physiologicalReaction>
</comment>
<dbReference type="InterPro" id="IPR036291">
    <property type="entry name" value="NAD(P)-bd_dom_sf"/>
</dbReference>
<dbReference type="GO" id="GO:0016616">
    <property type="term" value="F:oxidoreductase activity, acting on the CH-OH group of donors, NAD or NADP as acceptor"/>
    <property type="evidence" value="ECO:0007669"/>
    <property type="project" value="InterPro"/>
</dbReference>
<evidence type="ECO:0000256" key="9">
    <source>
        <dbReference type="ARBA" id="ARBA00033696"/>
    </source>
</evidence>
<evidence type="ECO:0000256" key="3">
    <source>
        <dbReference type="ARBA" id="ARBA00022553"/>
    </source>
</evidence>
<dbReference type="EMBL" id="CP059661">
    <property type="protein sequence ID" value="QRW19121.1"/>
    <property type="molecule type" value="Genomic_DNA"/>
</dbReference>
<dbReference type="CDD" id="cd12183">
    <property type="entry name" value="LDH_like_2"/>
    <property type="match status" value="1"/>
</dbReference>
<dbReference type="GO" id="GO:0033857">
    <property type="term" value="F:5-diphosphoinositol pentakisphosphate 1-kinase activity"/>
    <property type="evidence" value="ECO:0007669"/>
    <property type="project" value="TreeGrafter"/>
</dbReference>
<protein>
    <recommendedName>
        <fullName evidence="11">Inositol hexakisphosphate and diphosphoinositol-pentakisphosphate kinase</fullName>
        <ecNumber evidence="11">2.7.4.24</ecNumber>
    </recommendedName>
</protein>
<dbReference type="SUPFAM" id="SSF51735">
    <property type="entry name" value="NAD(P)-binding Rossmann-fold domains"/>
    <property type="match status" value="1"/>
</dbReference>
<dbReference type="PANTHER" id="PTHR12750:SF9">
    <property type="entry name" value="INOSITOL HEXAKISPHOSPHATE AND DIPHOSPHOINOSITOL-PENTAKISPHOSPHATE KINASE"/>
    <property type="match status" value="1"/>
</dbReference>
<evidence type="ECO:0000256" key="2">
    <source>
        <dbReference type="ARBA" id="ARBA00022490"/>
    </source>
</evidence>
<feature type="domain" description="D-isomer specific 2-hydroxyacid dehydrogenase NAD-binding" evidence="13">
    <location>
        <begin position="102"/>
        <end position="292"/>
    </location>
</feature>
<feature type="domain" description="ATP-grasp fold RimK-type" evidence="14">
    <location>
        <begin position="557"/>
        <end position="676"/>
    </location>
</feature>
<dbReference type="GO" id="GO:0006020">
    <property type="term" value="P:inositol metabolic process"/>
    <property type="evidence" value="ECO:0007669"/>
    <property type="project" value="TreeGrafter"/>
</dbReference>
<dbReference type="InterPro" id="IPR006139">
    <property type="entry name" value="D-isomer_2_OHA_DH_cat_dom"/>
</dbReference>
<dbReference type="GO" id="GO:0000828">
    <property type="term" value="F:inositol hexakisphosphate kinase activity"/>
    <property type="evidence" value="ECO:0007669"/>
    <property type="project" value="TreeGrafter"/>
</dbReference>
<evidence type="ECO:0000256" key="6">
    <source>
        <dbReference type="ARBA" id="ARBA00022777"/>
    </source>
</evidence>
<keyword evidence="8" id="KW-0560">Oxidoreductase</keyword>
<feature type="domain" description="VIP1 N-terminal" evidence="15">
    <location>
        <begin position="339"/>
        <end position="384"/>
    </location>
</feature>
<dbReference type="RefSeq" id="XP_043179358.1">
    <property type="nucleotide sequence ID" value="XM_043320346.1"/>
</dbReference>
<dbReference type="InterPro" id="IPR037446">
    <property type="entry name" value="His_Pase_VIP1"/>
</dbReference>
<dbReference type="InterPro" id="IPR006140">
    <property type="entry name" value="D-isomer_DH_NAD-bd"/>
</dbReference>
<dbReference type="InterPro" id="IPR013651">
    <property type="entry name" value="ATP-grasp_RimK-type"/>
</dbReference>
<proteinExistence type="inferred from homology"/>
<evidence type="ECO:0000256" key="7">
    <source>
        <dbReference type="ARBA" id="ARBA00022840"/>
    </source>
</evidence>
<evidence type="ECO:0000256" key="11">
    <source>
        <dbReference type="RuleBase" id="RU365032"/>
    </source>
</evidence>
<evidence type="ECO:0000256" key="8">
    <source>
        <dbReference type="ARBA" id="ARBA00023002"/>
    </source>
</evidence>
<comment type="subcellular location">
    <subcellularLocation>
        <location evidence="11">Cytoplasm</location>
        <location evidence="11">Cytoskeleton</location>
    </subcellularLocation>
</comment>
<dbReference type="SUPFAM" id="SSF52283">
    <property type="entry name" value="Formate/glycerate dehydrogenase catalytic domain-like"/>
    <property type="match status" value="1"/>
</dbReference>
<dbReference type="Pfam" id="PF08443">
    <property type="entry name" value="RimK"/>
    <property type="match status" value="1"/>
</dbReference>
<dbReference type="GeneID" id="67022809"/>
<dbReference type="PROSITE" id="PS00671">
    <property type="entry name" value="D_2_HYDROXYACID_DH_3"/>
    <property type="match status" value="1"/>
</dbReference>
<dbReference type="GO" id="GO:0005524">
    <property type="term" value="F:ATP binding"/>
    <property type="evidence" value="ECO:0007669"/>
    <property type="project" value="UniProtKB-KW"/>
</dbReference>
<dbReference type="Gene3D" id="3.40.50.720">
    <property type="entry name" value="NAD(P)-binding Rossmann-like Domain"/>
    <property type="match status" value="2"/>
</dbReference>
<organism evidence="16 17">
    <name type="scientific">Rhizoctonia solani</name>
    <dbReference type="NCBI Taxonomy" id="456999"/>
    <lineage>
        <taxon>Eukaryota</taxon>
        <taxon>Fungi</taxon>
        <taxon>Dikarya</taxon>
        <taxon>Basidiomycota</taxon>
        <taxon>Agaricomycotina</taxon>
        <taxon>Agaricomycetes</taxon>
        <taxon>Cantharellales</taxon>
        <taxon>Ceratobasidiaceae</taxon>
        <taxon>Rhizoctonia</taxon>
    </lineage>
</organism>
<dbReference type="EC" id="2.7.4.24" evidence="11"/>
<dbReference type="Pfam" id="PF02826">
    <property type="entry name" value="2-Hacid_dh_C"/>
    <property type="match status" value="1"/>
</dbReference>
<dbReference type="GO" id="GO:0005829">
    <property type="term" value="C:cytosol"/>
    <property type="evidence" value="ECO:0007669"/>
    <property type="project" value="TreeGrafter"/>
</dbReference>
<reference evidence="16" key="1">
    <citation type="submission" date="2020-05" db="EMBL/GenBank/DDBJ databases">
        <title>Evolutionary and genomic comparisons of hybrid uninucleate and nonhybrid Rhizoctonia fungi.</title>
        <authorList>
            <person name="Li C."/>
            <person name="Chen X."/>
        </authorList>
    </citation>
    <scope>NUCLEOTIDE SEQUENCE</scope>
    <source>
        <strain evidence="16">AG-1 IA</strain>
    </source>
</reference>
<evidence type="ECO:0000259" key="13">
    <source>
        <dbReference type="Pfam" id="PF02826"/>
    </source>
</evidence>
<dbReference type="InterPro" id="IPR029753">
    <property type="entry name" value="D-isomer_DH_CS"/>
</dbReference>
<evidence type="ECO:0000256" key="5">
    <source>
        <dbReference type="ARBA" id="ARBA00022741"/>
    </source>
</evidence>
<dbReference type="FunFam" id="3.30.470.20:FF:000036">
    <property type="entry name" value="Inositol hexakisphosphate and diphosphoinositol-pentakisphosphate kinase"/>
    <property type="match status" value="1"/>
</dbReference>
<dbReference type="Gene3D" id="3.40.50.11950">
    <property type="match status" value="1"/>
</dbReference>
<evidence type="ECO:0000256" key="10">
    <source>
        <dbReference type="ARBA" id="ARBA00034629"/>
    </source>
</evidence>
<dbReference type="Pfam" id="PF18086">
    <property type="entry name" value="PPIP5K2_N"/>
    <property type="match status" value="2"/>
</dbReference>
<keyword evidence="2 11" id="KW-0963">Cytoplasm</keyword>